<comment type="similarity">
    <text evidence="1">Belongs to the leucine-binding protein family.</text>
</comment>
<dbReference type="InterPro" id="IPR028081">
    <property type="entry name" value="Leu-bd"/>
</dbReference>
<dbReference type="Proteomes" id="UP000586827">
    <property type="component" value="Unassembled WGS sequence"/>
</dbReference>
<feature type="domain" description="Leucine-binding protein" evidence="4">
    <location>
        <begin position="29"/>
        <end position="352"/>
    </location>
</feature>
<comment type="caution">
    <text evidence="5">The sequence shown here is derived from an EMBL/GenBank/DDBJ whole genome shotgun (WGS) entry which is preliminary data.</text>
</comment>
<dbReference type="InterPro" id="IPR028082">
    <property type="entry name" value="Peripla_BP_I"/>
</dbReference>
<dbReference type="Pfam" id="PF13458">
    <property type="entry name" value="Peripla_BP_6"/>
    <property type="match status" value="1"/>
</dbReference>
<dbReference type="PANTHER" id="PTHR47151:SF2">
    <property type="entry name" value="AMINO ACID BINDING PROTEIN"/>
    <property type="match status" value="1"/>
</dbReference>
<evidence type="ECO:0000313" key="5">
    <source>
        <dbReference type="EMBL" id="NNH70401.1"/>
    </source>
</evidence>
<evidence type="ECO:0000259" key="4">
    <source>
        <dbReference type="Pfam" id="PF13458"/>
    </source>
</evidence>
<protein>
    <submittedName>
        <fullName evidence="5">Branched-chain amino acid ABC transporter substrate-binding protein</fullName>
    </submittedName>
</protein>
<name>A0A849CBR4_9NOCA</name>
<keyword evidence="6" id="KW-1185">Reference proteome</keyword>
<evidence type="ECO:0000313" key="6">
    <source>
        <dbReference type="Proteomes" id="UP000586827"/>
    </source>
</evidence>
<dbReference type="CDD" id="cd06342">
    <property type="entry name" value="PBP1_ABC_LIVBP-like"/>
    <property type="match status" value="1"/>
</dbReference>
<sequence length="352" mass="36481">MDEQGNQVDRATPAAEPAGAGNATCAPSTIAMAGPLTGTTAVFGSNVLGGVRLAVDQFTRKNPGCPVTVHEFDTTGQPRDATRIAPQIVGDSSIVALIGPVLSGETKSTGQTYSDAGLPFLTPSATDPTLSASGWRTFFRGIPPDNLQGPAVGRHLAAGYGRVCIVADNSDYGTELARGVTSGLGGAALADCAATVKPGDDITATVDRIASIAPEVVYYAGYYSESIPLLQRLRQAGVTAAFISGDGSFDPQFVDRAGTDATGTILSCPCSPATGRFLSDYETANGGAAGTYSVEAYDLTTIVLHGIASGHVTREDLLTYLRQYDGNGVAQGYRWTSAGELAEPRIWLYQIE</sequence>
<dbReference type="PANTHER" id="PTHR47151">
    <property type="entry name" value="LEU/ILE/VAL-BINDING ABC TRANSPORTER SUBUNIT"/>
    <property type="match status" value="1"/>
</dbReference>
<dbReference type="SUPFAM" id="SSF53822">
    <property type="entry name" value="Periplasmic binding protein-like I"/>
    <property type="match status" value="1"/>
</dbReference>
<reference evidence="5 6" key="1">
    <citation type="submission" date="2020-05" db="EMBL/GenBank/DDBJ databases">
        <title>MicrobeNet Type strains.</title>
        <authorList>
            <person name="Nicholson A.C."/>
        </authorList>
    </citation>
    <scope>NUCLEOTIDE SEQUENCE [LARGE SCALE GENOMIC DNA]</scope>
    <source>
        <strain evidence="5 6">JCM 3224</strain>
    </source>
</reference>
<evidence type="ECO:0000256" key="2">
    <source>
        <dbReference type="ARBA" id="ARBA00022729"/>
    </source>
</evidence>
<keyword evidence="2" id="KW-0732">Signal</keyword>
<proteinExistence type="inferred from homology"/>
<gene>
    <name evidence="5" type="ORF">HLB23_11100</name>
</gene>
<feature type="region of interest" description="Disordered" evidence="3">
    <location>
        <begin position="1"/>
        <end position="22"/>
    </location>
</feature>
<evidence type="ECO:0000256" key="1">
    <source>
        <dbReference type="ARBA" id="ARBA00010062"/>
    </source>
</evidence>
<accession>A0A849CBR4</accession>
<evidence type="ECO:0000256" key="3">
    <source>
        <dbReference type="SAM" id="MobiDB-lite"/>
    </source>
</evidence>
<organism evidence="5 6">
    <name type="scientific">Nocardia uniformis</name>
    <dbReference type="NCBI Taxonomy" id="53432"/>
    <lineage>
        <taxon>Bacteria</taxon>
        <taxon>Bacillati</taxon>
        <taxon>Actinomycetota</taxon>
        <taxon>Actinomycetes</taxon>
        <taxon>Mycobacteriales</taxon>
        <taxon>Nocardiaceae</taxon>
        <taxon>Nocardia</taxon>
    </lineage>
</organism>
<dbReference type="Gene3D" id="3.40.50.2300">
    <property type="match status" value="2"/>
</dbReference>
<dbReference type="AlphaFoldDB" id="A0A849CBR4"/>
<dbReference type="EMBL" id="JABELX010000004">
    <property type="protein sequence ID" value="NNH70401.1"/>
    <property type="molecule type" value="Genomic_DNA"/>
</dbReference>